<sequence length="511" mass="58146">MAGWVHNEKNRNVIPRWRDFKQTLQSKELSPIGNTKPLQEPLSPNFHTGKIRDWEATKSVKNAVELLNSSIILEDQVYSAEAASFLRFNINATKPLKDVSERLLFPTEHDDSFIQLLDLDQFDQIIGNKINSLRQCLNHNPFNSISWIELGRLFLIIGKEHAAERCILVATQLSPDNRYISRVASRFFTHTGDYKKAKHILKSNIAFKFDPWLLSADIGISSLDNKASFNIKRGTELIISKNHSPYDLNELLSAIATVELNSGSVKNSKRLFNQSLVSPNDNSLAQAVWAKNHILDLDVNQGIFDRTPNIFEAKAYQFFYSKSWGPAYSSTLQWFIDQPFSREPAAFGSFIAASVLEKYDEAIKISNYGLRATPGDFTLLNNLAFSYLKKDDTVNAQQVLNKINAEGLSEQYKVVYLATRGLLYYKLGQPEIGGLLYRQASELAGKIKDKKLQLFADFHHLSIQLELQKKEEHLLKLDALVKQLAPLQVVYLKDLVKNLFKRLDIDKPINI</sequence>
<dbReference type="EMBL" id="JAVDUU010000001">
    <property type="protein sequence ID" value="MDR6941349.1"/>
    <property type="molecule type" value="Genomic_DNA"/>
</dbReference>
<organism evidence="1 2">
    <name type="scientific">Mucilaginibacter pocheonensis</name>
    <dbReference type="NCBI Taxonomy" id="398050"/>
    <lineage>
        <taxon>Bacteria</taxon>
        <taxon>Pseudomonadati</taxon>
        <taxon>Bacteroidota</taxon>
        <taxon>Sphingobacteriia</taxon>
        <taxon>Sphingobacteriales</taxon>
        <taxon>Sphingobacteriaceae</taxon>
        <taxon>Mucilaginibacter</taxon>
    </lineage>
</organism>
<proteinExistence type="predicted"/>
<evidence type="ECO:0000313" key="2">
    <source>
        <dbReference type="Proteomes" id="UP001247620"/>
    </source>
</evidence>
<dbReference type="Gene3D" id="1.25.40.10">
    <property type="entry name" value="Tetratricopeptide repeat domain"/>
    <property type="match status" value="2"/>
</dbReference>
<gene>
    <name evidence="1" type="ORF">J2W55_001177</name>
</gene>
<dbReference type="SUPFAM" id="SSF48452">
    <property type="entry name" value="TPR-like"/>
    <property type="match status" value="2"/>
</dbReference>
<evidence type="ECO:0000313" key="1">
    <source>
        <dbReference type="EMBL" id="MDR6941349.1"/>
    </source>
</evidence>
<dbReference type="Proteomes" id="UP001247620">
    <property type="component" value="Unassembled WGS sequence"/>
</dbReference>
<comment type="caution">
    <text evidence="1">The sequence shown here is derived from an EMBL/GenBank/DDBJ whole genome shotgun (WGS) entry which is preliminary data.</text>
</comment>
<keyword evidence="2" id="KW-1185">Reference proteome</keyword>
<dbReference type="InterPro" id="IPR011990">
    <property type="entry name" value="TPR-like_helical_dom_sf"/>
</dbReference>
<reference evidence="1 2" key="1">
    <citation type="submission" date="2023-07" db="EMBL/GenBank/DDBJ databases">
        <title>Sorghum-associated microbial communities from plants grown in Nebraska, USA.</title>
        <authorList>
            <person name="Schachtman D."/>
        </authorList>
    </citation>
    <scope>NUCLEOTIDE SEQUENCE [LARGE SCALE GENOMIC DNA]</scope>
    <source>
        <strain evidence="1 2">3262</strain>
    </source>
</reference>
<dbReference type="RefSeq" id="WP_310092993.1">
    <property type="nucleotide sequence ID" value="NZ_JAVDUU010000001.1"/>
</dbReference>
<name>A0ABU1T7K0_9SPHI</name>
<accession>A0ABU1T7K0</accession>
<protein>
    <submittedName>
        <fullName evidence="1">Tetratricopeptide (TPR) repeat protein</fullName>
    </submittedName>
</protein>